<dbReference type="AlphaFoldDB" id="A0AAW0BB48"/>
<dbReference type="EMBL" id="JAYKXP010000132">
    <property type="protein sequence ID" value="KAK7023685.1"/>
    <property type="molecule type" value="Genomic_DNA"/>
</dbReference>
<evidence type="ECO:0000313" key="3">
    <source>
        <dbReference type="Proteomes" id="UP001383192"/>
    </source>
</evidence>
<feature type="compositionally biased region" description="Low complexity" evidence="1">
    <location>
        <begin position="607"/>
        <end position="625"/>
    </location>
</feature>
<protein>
    <submittedName>
        <fullName evidence="2">Uncharacterized protein</fullName>
    </submittedName>
</protein>
<dbReference type="Proteomes" id="UP001383192">
    <property type="component" value="Unassembled WGS sequence"/>
</dbReference>
<evidence type="ECO:0000256" key="1">
    <source>
        <dbReference type="SAM" id="MobiDB-lite"/>
    </source>
</evidence>
<feature type="region of interest" description="Disordered" evidence="1">
    <location>
        <begin position="392"/>
        <end position="491"/>
    </location>
</feature>
<organism evidence="2 3">
    <name type="scientific">Paramarasmius palmivorus</name>
    <dbReference type="NCBI Taxonomy" id="297713"/>
    <lineage>
        <taxon>Eukaryota</taxon>
        <taxon>Fungi</taxon>
        <taxon>Dikarya</taxon>
        <taxon>Basidiomycota</taxon>
        <taxon>Agaricomycotina</taxon>
        <taxon>Agaricomycetes</taxon>
        <taxon>Agaricomycetidae</taxon>
        <taxon>Agaricales</taxon>
        <taxon>Marasmiineae</taxon>
        <taxon>Marasmiaceae</taxon>
        <taxon>Paramarasmius</taxon>
    </lineage>
</organism>
<comment type="caution">
    <text evidence="2">The sequence shown here is derived from an EMBL/GenBank/DDBJ whole genome shotgun (WGS) entry which is preliminary data.</text>
</comment>
<keyword evidence="3" id="KW-1185">Reference proteome</keyword>
<reference evidence="2 3" key="1">
    <citation type="submission" date="2024-01" db="EMBL/GenBank/DDBJ databases">
        <title>A draft genome for a cacao thread blight-causing isolate of Paramarasmius palmivorus.</title>
        <authorList>
            <person name="Baruah I.K."/>
            <person name="Bukari Y."/>
            <person name="Amoako-Attah I."/>
            <person name="Meinhardt L.W."/>
            <person name="Bailey B.A."/>
            <person name="Cohen S.P."/>
        </authorList>
    </citation>
    <scope>NUCLEOTIDE SEQUENCE [LARGE SCALE GENOMIC DNA]</scope>
    <source>
        <strain evidence="2 3">GH-12</strain>
    </source>
</reference>
<evidence type="ECO:0000313" key="2">
    <source>
        <dbReference type="EMBL" id="KAK7023685.1"/>
    </source>
</evidence>
<sequence>MGNRKPDLYLTFKSLASSIRARAQDWRDKWSMYEDNSPSKWKEVHESVLLDTLFLFFAYAHNFESKHNNRDVHFVESFIDTYQHFAKEYDLCLHGMFSIVLNLSASLNLRADPNHYLTYESARQIIDKCHDCAKPFSKPISRKTLSQYSQFLDVYTSFSSLDHLFRRFRTHVSPAFSRRWGAKVTDLDADISLEGEADVHEISDSWIDQSSQDPPENLSFPPIASSTTLQDTPSWTRNPLPRRIDILRNGQHDPDLYEALQHHQAPSQDAKQSRNCTLVDLARCFLLHRERFIYLGLFDEQWTNGDLATYLDPLMESAHTFVRKLPQESRTESGTSVLQQYQSLVGAYPDSRTRLFRFVRQTLSDLAVHAYEVFRDAGEEFTLTFTPSVVTNPLEPADSSAPATTHEPEPTIPDTLSSEFTLLNFGPAGTTPPTASQPGLSPGATPWRRVLGLDEEPSTSPGNTASLEESTPCADLSLSLPGPAGSTPYRSALGLDEVEATRAQTRKLPFPKTMSGASVIMPPGHWSRGNGHSPPTKDVPLVAPITGAPTIHTRPNLRIARPCRSAIRTPREGRETRFADGRIEVPSSPPDSEIVDHPNSEADVHSAESAPLPSALSESHPASLSQPAPPPENKSELLAYPDYTATNSLSSITSKHRFGSLPWHWENLSSTADIGSFVHTPSIEIRDMAYSMFLPRIPSWARRDFVPQTPSSEIPHCAAPTCLFMGPNSGYWDTPANSQTSRTLLTTPFAGFWSTSVSRSSSGTPPAGTPLSGNYVCGMFDLTLVQAIGQRP</sequence>
<gene>
    <name evidence="2" type="ORF">VNI00_016568</name>
</gene>
<feature type="compositionally biased region" description="Basic and acidic residues" evidence="1">
    <location>
        <begin position="569"/>
        <end position="583"/>
    </location>
</feature>
<feature type="compositionally biased region" description="Basic and acidic residues" evidence="1">
    <location>
        <begin position="594"/>
        <end position="606"/>
    </location>
</feature>
<feature type="compositionally biased region" description="Polar residues" evidence="1">
    <location>
        <begin position="458"/>
        <end position="469"/>
    </location>
</feature>
<proteinExistence type="predicted"/>
<accession>A0AAW0BB48</accession>
<name>A0AAW0BB48_9AGAR</name>
<feature type="region of interest" description="Disordered" evidence="1">
    <location>
        <begin position="564"/>
        <end position="636"/>
    </location>
</feature>